<evidence type="ECO:0000313" key="3">
    <source>
        <dbReference type="Proteomes" id="UP000442619"/>
    </source>
</evidence>
<comment type="caution">
    <text evidence="2">The sequence shown here is derived from an EMBL/GenBank/DDBJ whole genome shotgun (WGS) entry which is preliminary data.</text>
</comment>
<proteinExistence type="predicted"/>
<evidence type="ECO:0000313" key="2">
    <source>
        <dbReference type="EMBL" id="MST90306.1"/>
    </source>
</evidence>
<organism evidence="2 3">
    <name type="scientific">Sharpea porci</name>
    <dbReference type="NCBI Taxonomy" id="2652286"/>
    <lineage>
        <taxon>Bacteria</taxon>
        <taxon>Bacillati</taxon>
        <taxon>Bacillota</taxon>
        <taxon>Erysipelotrichia</taxon>
        <taxon>Erysipelotrichales</taxon>
        <taxon>Coprobacillaceae</taxon>
        <taxon>Sharpea</taxon>
    </lineage>
</organism>
<dbReference type="Proteomes" id="UP000442619">
    <property type="component" value="Unassembled WGS sequence"/>
</dbReference>
<name>A0A844FXL5_9FIRM</name>
<evidence type="ECO:0000259" key="1">
    <source>
        <dbReference type="Pfam" id="PF13751"/>
    </source>
</evidence>
<sequence>METIKNKDSIYVNYNNTFQLSLPLETAVLLDEDDHLFSFLDALEGVDLSKYLKKGSNKGRKGHDRRDLLLAELFVRYDDKDFTLRHLEHLCRTDIRYMYLTHEARPSKSTFERFEKDYLLKSIDSIFNKVSIHLAHLTGADLSVQYIDGTKFLANANKYKFVWRKAIITFRNRLFFSISESILQLNQVFMWPYRIKKEYCAQEIGYIAQYLMELMVREDITIVYGKGKSKSVYQRFYDDFLGYYVKLLDYEKWLFILGGRNSCTKTDTDCIMTSQKIDYYNNTGLLRPGYNAQIAVSGGIIVNAGLFQLAGDSTCFPEFMDSFFRQNGFYPLNPMADAGYGSVANYLYCLSHGMNPVMKYNMYARKNTPEFRKQKYNPANWKADSSGHRICPAGRLFSDYLGDRTSNESSTLQIRQVFAEPGRCSGCSNRSKCIKKRKGSEVSDTDYKTVSINVVKEQLHEEVDAILGSEFGKELKKQRSIQAEGAFGIIKRGMSYERLARRGLKNAEMEFKLVCLGYNFRMYHSFWLKNKLHVKPQEQLPR</sequence>
<keyword evidence="3" id="KW-1185">Reference proteome</keyword>
<reference evidence="2 3" key="1">
    <citation type="submission" date="2019-08" db="EMBL/GenBank/DDBJ databases">
        <title>In-depth cultivation of the pig gut microbiome towards novel bacterial diversity and tailored functional studies.</title>
        <authorList>
            <person name="Wylensek D."/>
            <person name="Hitch T.C.A."/>
            <person name="Clavel T."/>
        </authorList>
    </citation>
    <scope>NUCLEOTIDE SEQUENCE [LARGE SCALE GENOMIC DNA]</scope>
    <source>
        <strain evidence="2 3">CA-Schmier-601-WT-3</strain>
    </source>
</reference>
<accession>A0A844FXL5</accession>
<gene>
    <name evidence="2" type="ORF">FYJ79_12195</name>
</gene>
<dbReference type="PANTHER" id="PTHR33408">
    <property type="entry name" value="TRANSPOSASE"/>
    <property type="match status" value="1"/>
</dbReference>
<dbReference type="EMBL" id="VUNM01000061">
    <property type="protein sequence ID" value="MST90306.1"/>
    <property type="molecule type" value="Genomic_DNA"/>
</dbReference>
<protein>
    <submittedName>
        <fullName evidence="2">Transposase</fullName>
    </submittedName>
</protein>
<dbReference type="Pfam" id="PF13751">
    <property type="entry name" value="DDE_Tnp_1_6"/>
    <property type="match status" value="1"/>
</dbReference>
<dbReference type="AlphaFoldDB" id="A0A844FXL5"/>
<dbReference type="PANTHER" id="PTHR33408:SF2">
    <property type="entry name" value="TRANSPOSASE DDE DOMAIN-CONTAINING PROTEIN"/>
    <property type="match status" value="1"/>
</dbReference>
<dbReference type="InterPro" id="IPR025668">
    <property type="entry name" value="Tnp_DDE_dom"/>
</dbReference>
<feature type="domain" description="Transposase DDE" evidence="1">
    <location>
        <begin position="390"/>
        <end position="522"/>
    </location>
</feature>